<dbReference type="Proteomes" id="UP000214646">
    <property type="component" value="Unassembled WGS sequence"/>
</dbReference>
<evidence type="ECO:0000313" key="2">
    <source>
        <dbReference type="Proteomes" id="UP000214646"/>
    </source>
</evidence>
<protein>
    <submittedName>
        <fullName evidence="1">Uncharacterized protein</fullName>
    </submittedName>
</protein>
<dbReference type="RefSeq" id="WP_161967954.1">
    <property type="nucleotide sequence ID" value="NZ_NIDE01000017.1"/>
</dbReference>
<gene>
    <name evidence="1" type="ORF">FRUB_08536</name>
</gene>
<organism evidence="1 2">
    <name type="scientific">Fimbriiglobus ruber</name>
    <dbReference type="NCBI Taxonomy" id="1908690"/>
    <lineage>
        <taxon>Bacteria</taxon>
        <taxon>Pseudomonadati</taxon>
        <taxon>Planctomycetota</taxon>
        <taxon>Planctomycetia</taxon>
        <taxon>Gemmatales</taxon>
        <taxon>Gemmataceae</taxon>
        <taxon>Fimbriiglobus</taxon>
    </lineage>
</organism>
<dbReference type="AlphaFoldDB" id="A0A225D4V1"/>
<dbReference type="EMBL" id="NIDE01000017">
    <property type="protein sequence ID" value="OWK35973.1"/>
    <property type="molecule type" value="Genomic_DNA"/>
</dbReference>
<name>A0A225D4V1_9BACT</name>
<evidence type="ECO:0000313" key="1">
    <source>
        <dbReference type="EMBL" id="OWK35973.1"/>
    </source>
</evidence>
<keyword evidence="2" id="KW-1185">Reference proteome</keyword>
<proteinExistence type="predicted"/>
<comment type="caution">
    <text evidence="1">The sequence shown here is derived from an EMBL/GenBank/DDBJ whole genome shotgun (WGS) entry which is preliminary data.</text>
</comment>
<sequence length="57" mass="6585">MQTTFEYPHPLVPYDREKELAVLRESIEDMKAGRGRPLEEAMAEIAKEFNLPPVKPD</sequence>
<reference evidence="2" key="1">
    <citation type="submission" date="2017-06" db="EMBL/GenBank/DDBJ databases">
        <title>Genome analysis of Fimbriiglobus ruber SP5, the first member of the order Planctomycetales with confirmed chitinolytic capability.</title>
        <authorList>
            <person name="Ravin N.V."/>
            <person name="Rakitin A.L."/>
            <person name="Ivanova A.A."/>
            <person name="Beletsky A.V."/>
            <person name="Kulichevskaya I.S."/>
            <person name="Mardanov A.V."/>
            <person name="Dedysh S.N."/>
        </authorList>
    </citation>
    <scope>NUCLEOTIDE SEQUENCE [LARGE SCALE GENOMIC DNA]</scope>
    <source>
        <strain evidence="2">SP5</strain>
    </source>
</reference>
<accession>A0A225D4V1</accession>